<comment type="caution">
    <text evidence="2">The sequence shown here is derived from an EMBL/GenBank/DDBJ whole genome shotgun (WGS) entry which is preliminary data.</text>
</comment>
<name>A0A4Q1KGY5_9SPHN</name>
<evidence type="ECO:0000256" key="1">
    <source>
        <dbReference type="SAM" id="Phobius"/>
    </source>
</evidence>
<reference evidence="3" key="1">
    <citation type="submission" date="2019-01" db="EMBL/GenBank/DDBJ databases">
        <title>Cytophagaceae bacterium strain CAR-16.</title>
        <authorList>
            <person name="Chen W.-M."/>
        </authorList>
    </citation>
    <scope>NUCLEOTIDE SEQUENCE [LARGE SCALE GENOMIC DNA]</scope>
    <source>
        <strain evidence="3">CHR27</strain>
    </source>
</reference>
<proteinExistence type="predicted"/>
<dbReference type="GO" id="GO:0004190">
    <property type="term" value="F:aspartic-type endopeptidase activity"/>
    <property type="evidence" value="ECO:0007669"/>
    <property type="project" value="InterPro"/>
</dbReference>
<dbReference type="InterPro" id="IPR034122">
    <property type="entry name" value="Retropepsin-like_bacterial"/>
</dbReference>
<dbReference type="EC" id="3.4.23.-" evidence="2"/>
<sequence>MGADQGANMIWWLLAALLPVSALIARRVSLRGTLAMALGWVVIFAAALGLFSYGQEFTSIALHVKRQVMGEPHQRAQGDRLLIRQAPDGHFWVTGNINGTSARFLIDSGATVTALSDDVAMKAGLEIDSYAPGMAMQTANGVVMAKRASIDGLAIGPIRTEDLPIVVSERFNGVNVLGMNFLSRLKSWRVENGEMVLEP</sequence>
<evidence type="ECO:0000313" key="2">
    <source>
        <dbReference type="EMBL" id="RXR26503.1"/>
    </source>
</evidence>
<dbReference type="Proteomes" id="UP000290958">
    <property type="component" value="Unassembled WGS sequence"/>
</dbReference>
<dbReference type="OrthoDB" id="7595324at2"/>
<dbReference type="SUPFAM" id="SSF50630">
    <property type="entry name" value="Acid proteases"/>
    <property type="match status" value="1"/>
</dbReference>
<keyword evidence="2" id="KW-0645">Protease</keyword>
<dbReference type="GO" id="GO:0006508">
    <property type="term" value="P:proteolysis"/>
    <property type="evidence" value="ECO:0007669"/>
    <property type="project" value="UniProtKB-KW"/>
</dbReference>
<accession>A0A4Q1KGY5</accession>
<dbReference type="PROSITE" id="PS00141">
    <property type="entry name" value="ASP_PROTEASE"/>
    <property type="match status" value="1"/>
</dbReference>
<dbReference type="InterPro" id="IPR021109">
    <property type="entry name" value="Peptidase_aspartic_dom_sf"/>
</dbReference>
<dbReference type="Pfam" id="PF13975">
    <property type="entry name" value="gag-asp_proteas"/>
    <property type="match status" value="1"/>
</dbReference>
<organism evidence="2 3">
    <name type="scientific">Sphingobium fluviale</name>
    <dbReference type="NCBI Taxonomy" id="2506423"/>
    <lineage>
        <taxon>Bacteria</taxon>
        <taxon>Pseudomonadati</taxon>
        <taxon>Pseudomonadota</taxon>
        <taxon>Alphaproteobacteria</taxon>
        <taxon>Sphingomonadales</taxon>
        <taxon>Sphingomonadaceae</taxon>
        <taxon>Sphingobium</taxon>
    </lineage>
</organism>
<keyword evidence="2" id="KW-0378">Hydrolase</keyword>
<keyword evidence="1" id="KW-1133">Transmembrane helix</keyword>
<feature type="transmembrane region" description="Helical" evidence="1">
    <location>
        <begin position="32"/>
        <end position="53"/>
    </location>
</feature>
<dbReference type="CDD" id="cd05483">
    <property type="entry name" value="retropepsin_like_bacteria"/>
    <property type="match status" value="1"/>
</dbReference>
<dbReference type="AlphaFoldDB" id="A0A4Q1KGY5"/>
<protein>
    <submittedName>
        <fullName evidence="2">TIGR02281 family clan AA aspartic protease</fullName>
        <ecNumber evidence="2">3.4.23.-</ecNumber>
    </submittedName>
</protein>
<dbReference type="InterPro" id="IPR011969">
    <property type="entry name" value="Clan_AA_Asp_peptidase_C"/>
</dbReference>
<dbReference type="Gene3D" id="2.40.70.10">
    <property type="entry name" value="Acid Proteases"/>
    <property type="match status" value="1"/>
</dbReference>
<evidence type="ECO:0000313" key="3">
    <source>
        <dbReference type="Proteomes" id="UP000290958"/>
    </source>
</evidence>
<gene>
    <name evidence="2" type="ORF">EQG66_13115</name>
</gene>
<dbReference type="InterPro" id="IPR001969">
    <property type="entry name" value="Aspartic_peptidase_AS"/>
</dbReference>
<keyword evidence="1" id="KW-0472">Membrane</keyword>
<keyword evidence="3" id="KW-1185">Reference proteome</keyword>
<dbReference type="RefSeq" id="WP_129405044.1">
    <property type="nucleotide sequence ID" value="NZ_SBKP01000015.1"/>
</dbReference>
<dbReference type="NCBIfam" id="TIGR02281">
    <property type="entry name" value="clan_AA_DTGA"/>
    <property type="match status" value="1"/>
</dbReference>
<keyword evidence="1" id="KW-0812">Transmembrane</keyword>
<dbReference type="EMBL" id="SBKP01000015">
    <property type="protein sequence ID" value="RXR26503.1"/>
    <property type="molecule type" value="Genomic_DNA"/>
</dbReference>